<protein>
    <submittedName>
        <fullName evidence="1">Uncharacterized protein</fullName>
    </submittedName>
</protein>
<dbReference type="SUPFAM" id="SSF143456">
    <property type="entry name" value="VC0467-like"/>
    <property type="match status" value="1"/>
</dbReference>
<dbReference type="Gene3D" id="3.40.1740.10">
    <property type="entry name" value="VC0467-like"/>
    <property type="match status" value="1"/>
</dbReference>
<comment type="caution">
    <text evidence="1">The sequence shown here is derived from an EMBL/GenBank/DDBJ whole genome shotgun (WGS) entry which is preliminary data.</text>
</comment>
<reference evidence="1 2" key="1">
    <citation type="journal article" date="2020" name="Mol. Plant">
        <title>The Chromosome-Based Rubber Tree Genome Provides New Insights into Spurge Genome Evolution and Rubber Biosynthesis.</title>
        <authorList>
            <person name="Liu J."/>
            <person name="Shi C."/>
            <person name="Shi C.C."/>
            <person name="Li W."/>
            <person name="Zhang Q.J."/>
            <person name="Zhang Y."/>
            <person name="Li K."/>
            <person name="Lu H.F."/>
            <person name="Shi C."/>
            <person name="Zhu S.T."/>
            <person name="Xiao Z.Y."/>
            <person name="Nan H."/>
            <person name="Yue Y."/>
            <person name="Zhu X.G."/>
            <person name="Wu Y."/>
            <person name="Hong X.N."/>
            <person name="Fan G.Y."/>
            <person name="Tong Y."/>
            <person name="Zhang D."/>
            <person name="Mao C.L."/>
            <person name="Liu Y.L."/>
            <person name="Hao S.J."/>
            <person name="Liu W.Q."/>
            <person name="Lv M.Q."/>
            <person name="Zhang H.B."/>
            <person name="Liu Y."/>
            <person name="Hu-Tang G.R."/>
            <person name="Wang J.P."/>
            <person name="Wang J.H."/>
            <person name="Sun Y.H."/>
            <person name="Ni S.B."/>
            <person name="Chen W.B."/>
            <person name="Zhang X.C."/>
            <person name="Jiao Y.N."/>
            <person name="Eichler E.E."/>
            <person name="Li G.H."/>
            <person name="Liu X."/>
            <person name="Gao L.Z."/>
        </authorList>
    </citation>
    <scope>NUCLEOTIDE SEQUENCE [LARGE SCALE GENOMIC DNA]</scope>
    <source>
        <strain evidence="2">cv. GT1</strain>
        <tissue evidence="1">Leaf</tissue>
    </source>
</reference>
<gene>
    <name evidence="1" type="ORF">GH714_012223</name>
</gene>
<sequence>MDDITLHVLHGLPSEYNGIADALRTRDTSVSFDELYEKLVDYEAYLQCKSISVSDSVTVNAVTCANNSFATRTNKNPRLPMAKDFSTGAPLVTGKPKDGVYEWPLQHCSFSSNKDPSSSKIFVSRHVDFVEDQFPFAQLTCFQPRVHENVVQDVFLTMCCLFLVRYHLFWPAPTPSLSTVVPRGINNSSDTTEQYIEDIVDRTLMTGAKPVPTPLAYLGLTRPDIAFAVNKLAQFSTTPTVNHWAIVKRVIRYLIGTIDKGCHLSSSWSPAGDDSQPYLEADWRSFRARLVANEQAFWLNTAPSSMDPDSVVEVDHPLQVAIGCKWAHAIHEPEKGCLLIATEKLDGVHIFERTVILLLSVGPAGPYGIILNRPSLMSIKEMRSTVLDAAGMFSERRLFFGGPLEEGLFLVSPKRGYDNDMVAKSGVFEQVMKGLYHGTKESVGCATEMVKRNVVGIGDFRFFDGYCVWEKKQLREEIMAGYWTVAACSPSVIGLQNVGTHGSGRRSSGSWAQKSLVTTY</sequence>
<dbReference type="PANTHER" id="PTHR31984">
    <property type="entry name" value="TRANSPORTER, PUTATIVE (DUF179)-RELATED"/>
    <property type="match status" value="1"/>
</dbReference>
<keyword evidence="2" id="KW-1185">Reference proteome</keyword>
<dbReference type="EMBL" id="JAAGAX010000005">
    <property type="protein sequence ID" value="KAF2313580.1"/>
    <property type="molecule type" value="Genomic_DNA"/>
</dbReference>
<dbReference type="Proteomes" id="UP000467840">
    <property type="component" value="Chromosome 15"/>
</dbReference>
<dbReference type="AlphaFoldDB" id="A0A6A6MIL1"/>
<name>A0A6A6MIL1_HEVBR</name>
<accession>A0A6A6MIL1</accession>
<dbReference type="Pfam" id="PF02622">
    <property type="entry name" value="DUF179"/>
    <property type="match status" value="1"/>
</dbReference>
<dbReference type="InterPro" id="IPR003774">
    <property type="entry name" value="AlgH-like"/>
</dbReference>
<evidence type="ECO:0000313" key="2">
    <source>
        <dbReference type="Proteomes" id="UP000467840"/>
    </source>
</evidence>
<organism evidence="1 2">
    <name type="scientific">Hevea brasiliensis</name>
    <name type="common">Para rubber tree</name>
    <name type="synonym">Siphonia brasiliensis</name>
    <dbReference type="NCBI Taxonomy" id="3981"/>
    <lineage>
        <taxon>Eukaryota</taxon>
        <taxon>Viridiplantae</taxon>
        <taxon>Streptophyta</taxon>
        <taxon>Embryophyta</taxon>
        <taxon>Tracheophyta</taxon>
        <taxon>Spermatophyta</taxon>
        <taxon>Magnoliopsida</taxon>
        <taxon>eudicotyledons</taxon>
        <taxon>Gunneridae</taxon>
        <taxon>Pentapetalae</taxon>
        <taxon>rosids</taxon>
        <taxon>fabids</taxon>
        <taxon>Malpighiales</taxon>
        <taxon>Euphorbiaceae</taxon>
        <taxon>Crotonoideae</taxon>
        <taxon>Micrandreae</taxon>
        <taxon>Hevea</taxon>
    </lineage>
</organism>
<evidence type="ECO:0000313" key="1">
    <source>
        <dbReference type="EMBL" id="KAF2313580.1"/>
    </source>
</evidence>
<dbReference type="PANTHER" id="PTHR31984:SF1">
    <property type="entry name" value="OS10G0330400 PROTEIN"/>
    <property type="match status" value="1"/>
</dbReference>
<proteinExistence type="predicted"/>